<feature type="chain" id="PRO_5012292839" evidence="3">
    <location>
        <begin position="19"/>
        <end position="246"/>
    </location>
</feature>
<accession>A0A2B4RJM8</accession>
<feature type="domain" description="Link" evidence="5">
    <location>
        <begin position="170"/>
        <end position="246"/>
    </location>
</feature>
<dbReference type="AlphaFoldDB" id="A0A2B4RJM8"/>
<evidence type="ECO:0000256" key="1">
    <source>
        <dbReference type="ARBA" id="ARBA00023157"/>
    </source>
</evidence>
<dbReference type="Proteomes" id="UP000225706">
    <property type="component" value="Unassembled WGS sequence"/>
</dbReference>
<dbReference type="InterPro" id="IPR016187">
    <property type="entry name" value="CTDL_fold"/>
</dbReference>
<evidence type="ECO:0000313" key="6">
    <source>
        <dbReference type="EMBL" id="PFX16567.1"/>
    </source>
</evidence>
<keyword evidence="3" id="KW-0732">Signal</keyword>
<feature type="signal peptide" evidence="3">
    <location>
        <begin position="1"/>
        <end position="18"/>
    </location>
</feature>
<feature type="disulfide bond" evidence="2">
    <location>
        <begin position="122"/>
        <end position="139"/>
    </location>
</feature>
<comment type="caution">
    <text evidence="6">The sequence shown here is derived from an EMBL/GenBank/DDBJ whole genome shotgun (WGS) entry which is preliminary data.</text>
</comment>
<dbReference type="Pfam" id="PF00193">
    <property type="entry name" value="Xlink"/>
    <property type="match status" value="1"/>
</dbReference>
<keyword evidence="2" id="KW-0245">EGF-like domain</keyword>
<evidence type="ECO:0000259" key="4">
    <source>
        <dbReference type="PROSITE" id="PS50026"/>
    </source>
</evidence>
<gene>
    <name evidence="6" type="ORF">AWC38_SpisGene19159</name>
</gene>
<evidence type="ECO:0000256" key="3">
    <source>
        <dbReference type="SAM" id="SignalP"/>
    </source>
</evidence>
<dbReference type="GO" id="GO:0007155">
    <property type="term" value="P:cell adhesion"/>
    <property type="evidence" value="ECO:0007669"/>
    <property type="project" value="InterPro"/>
</dbReference>
<dbReference type="PROSITE" id="PS50026">
    <property type="entry name" value="EGF_3"/>
    <property type="match status" value="1"/>
</dbReference>
<dbReference type="GO" id="GO:0005540">
    <property type="term" value="F:hyaluronic acid binding"/>
    <property type="evidence" value="ECO:0007669"/>
    <property type="project" value="InterPro"/>
</dbReference>
<sequence>MTYLWWLITISFVSEVWQVVLVRERTYYKLEGKSLIGNVSETRKVKDFSDCAFICLRLGVSSCLSFNIAKVTDIDRHYSCELSTSEKYLEPDESFKDRITHDYYGTTTEFLFRLFPCISSPCNYGGTCTPGKRLGIYYCQCLPEVTVLPFMDDKCNVDKRKMIQGKAVKGVFHVKVDRYRLNYDDAKNLCTLHGAQLATYSQLDKAQQAGAEQCAFVSSNSWSPTKKIWLNEDRNVHYTVLQDLEP</sequence>
<dbReference type="SMART" id="SM00445">
    <property type="entry name" value="LINK"/>
    <property type="match status" value="1"/>
</dbReference>
<dbReference type="Gene3D" id="3.10.100.10">
    <property type="entry name" value="Mannose-Binding Protein A, subunit A"/>
    <property type="match status" value="1"/>
</dbReference>
<protein>
    <submittedName>
        <fullName evidence="6">Uncharacterized protein</fullName>
    </submittedName>
</protein>
<keyword evidence="1 2" id="KW-1015">Disulfide bond</keyword>
<dbReference type="InterPro" id="IPR016186">
    <property type="entry name" value="C-type_lectin-like/link_sf"/>
</dbReference>
<comment type="caution">
    <text evidence="2">Lacks conserved residue(s) required for the propagation of feature annotation.</text>
</comment>
<dbReference type="PROSITE" id="PS50963">
    <property type="entry name" value="LINK_2"/>
    <property type="match status" value="1"/>
</dbReference>
<dbReference type="SUPFAM" id="SSF56436">
    <property type="entry name" value="C-type lectin-like"/>
    <property type="match status" value="1"/>
</dbReference>
<keyword evidence="7" id="KW-1185">Reference proteome</keyword>
<evidence type="ECO:0000259" key="5">
    <source>
        <dbReference type="PROSITE" id="PS50963"/>
    </source>
</evidence>
<proteinExistence type="predicted"/>
<evidence type="ECO:0000313" key="7">
    <source>
        <dbReference type="Proteomes" id="UP000225706"/>
    </source>
</evidence>
<feature type="domain" description="EGF-like" evidence="4">
    <location>
        <begin position="113"/>
        <end position="156"/>
    </location>
</feature>
<name>A0A2B4RJM8_STYPI</name>
<evidence type="ECO:0000256" key="2">
    <source>
        <dbReference type="PROSITE-ProRule" id="PRU00076"/>
    </source>
</evidence>
<dbReference type="SUPFAM" id="SSF57196">
    <property type="entry name" value="EGF/Laminin"/>
    <property type="match status" value="1"/>
</dbReference>
<reference evidence="7" key="1">
    <citation type="journal article" date="2017" name="bioRxiv">
        <title>Comparative analysis of the genomes of Stylophora pistillata and Acropora digitifera provides evidence for extensive differences between species of corals.</title>
        <authorList>
            <person name="Voolstra C.R."/>
            <person name="Li Y."/>
            <person name="Liew Y.J."/>
            <person name="Baumgarten S."/>
            <person name="Zoccola D."/>
            <person name="Flot J.-F."/>
            <person name="Tambutte S."/>
            <person name="Allemand D."/>
            <person name="Aranda M."/>
        </authorList>
    </citation>
    <scope>NUCLEOTIDE SEQUENCE [LARGE SCALE GENOMIC DNA]</scope>
</reference>
<dbReference type="Gene3D" id="2.10.25.10">
    <property type="entry name" value="Laminin"/>
    <property type="match status" value="1"/>
</dbReference>
<dbReference type="InterPro" id="IPR000538">
    <property type="entry name" value="Link_dom"/>
</dbReference>
<dbReference type="EMBL" id="LSMT01000536">
    <property type="protein sequence ID" value="PFX16567.1"/>
    <property type="molecule type" value="Genomic_DNA"/>
</dbReference>
<organism evidence="6 7">
    <name type="scientific">Stylophora pistillata</name>
    <name type="common">Smooth cauliflower coral</name>
    <dbReference type="NCBI Taxonomy" id="50429"/>
    <lineage>
        <taxon>Eukaryota</taxon>
        <taxon>Metazoa</taxon>
        <taxon>Cnidaria</taxon>
        <taxon>Anthozoa</taxon>
        <taxon>Hexacorallia</taxon>
        <taxon>Scleractinia</taxon>
        <taxon>Astrocoeniina</taxon>
        <taxon>Pocilloporidae</taxon>
        <taxon>Stylophora</taxon>
    </lineage>
</organism>
<dbReference type="InterPro" id="IPR000742">
    <property type="entry name" value="EGF"/>
</dbReference>